<comment type="caution">
    <text evidence="10">The sequence shown here is derived from an EMBL/GenBank/DDBJ whole genome shotgun (WGS) entry which is preliminary data.</text>
</comment>
<accession>A0A699HS60</accession>
<dbReference type="Pfam" id="PF00098">
    <property type="entry name" value="zf-CCHC"/>
    <property type="match status" value="1"/>
</dbReference>
<feature type="domain" description="CCHC-type" evidence="9">
    <location>
        <begin position="187"/>
        <end position="202"/>
    </location>
</feature>
<sequence length="687" mass="78563">MTPEAIEELIARRVEEALAAQEANLNAGLLDENQSQNEDDNDNESRGNGNHGNNKGEIRMEGMKVQKEMHQLLRFVPTRIFSIANHATLVTIGIDEAYELPWKDLMKFIIEVYCPRNKIQNLENELWNLYVKETDAAGRLQDAIIMANGLMDQKAVTMGNSKKRGYAESAPYCNKCILHHEGPCTVRCINCKKVGHMARDCRTTVATQAPRAPNHGNKAASNGARRRAYALGGGDENPDTNIVTDVSYAVELADGQIAKFNTIIRDCTLNLLDHPFSTDLMPLELVPRDAPVVRAPYRLAPSEMQELFAQLQELTDKGSSVYSKIDMRSGYHQLRVREEDTPKTTFKTRYGHYEFQVMPFALTNALAIFMDLMNWVYKPYLDKFIIVFIDDILIYSMSKEEHEEHLKIILELLKKEELYAKFSKCDFWLSKVQFLGHVIDSEGVHIDPAKIELIKDWASPKAPTKIHQFLDLVGSENFMVYYDASHKGLGVVLMQKEKVIAYASHQLKVHDKNYTIHDLELGAAVFALKMWRHYLVVNATGYEHLLPPTDRWSWDRHLPLVEFSYNNIYHTSIKAASFEALCGRKCRSPVCWAEVGDSQLTELLSRVHSTFHVSNMKKCLSDEAFVISLNEIQIDGKPHFIGEPVELMDREVKRLKQSRILIVKEVIPRISENRYRKHSGLIFYVIF</sequence>
<dbReference type="GO" id="GO:0003676">
    <property type="term" value="F:nucleic acid binding"/>
    <property type="evidence" value="ECO:0007669"/>
    <property type="project" value="InterPro"/>
</dbReference>
<keyword evidence="3" id="KW-0540">Nuclease</keyword>
<dbReference type="GO" id="GO:0003964">
    <property type="term" value="F:RNA-directed DNA polymerase activity"/>
    <property type="evidence" value="ECO:0007669"/>
    <property type="project" value="UniProtKB-KW"/>
</dbReference>
<dbReference type="InterPro" id="IPR036397">
    <property type="entry name" value="RNaseH_sf"/>
</dbReference>
<evidence type="ECO:0000259" key="9">
    <source>
        <dbReference type="PROSITE" id="PS50158"/>
    </source>
</evidence>
<dbReference type="Gene3D" id="3.30.420.10">
    <property type="entry name" value="Ribonuclease H-like superfamily/Ribonuclease H"/>
    <property type="match status" value="1"/>
</dbReference>
<dbReference type="InterPro" id="IPR043502">
    <property type="entry name" value="DNA/RNA_pol_sf"/>
</dbReference>
<dbReference type="InterPro" id="IPR041373">
    <property type="entry name" value="RT_RNaseH"/>
</dbReference>
<dbReference type="SUPFAM" id="SSF56672">
    <property type="entry name" value="DNA/RNA polymerases"/>
    <property type="match status" value="1"/>
</dbReference>
<keyword evidence="6" id="KW-0695">RNA-directed DNA polymerase</keyword>
<evidence type="ECO:0000256" key="6">
    <source>
        <dbReference type="ARBA" id="ARBA00022918"/>
    </source>
</evidence>
<dbReference type="GO" id="GO:0016787">
    <property type="term" value="F:hydrolase activity"/>
    <property type="evidence" value="ECO:0007669"/>
    <property type="project" value="UniProtKB-KW"/>
</dbReference>
<evidence type="ECO:0000256" key="5">
    <source>
        <dbReference type="ARBA" id="ARBA00022801"/>
    </source>
</evidence>
<evidence type="ECO:0000313" key="10">
    <source>
        <dbReference type="EMBL" id="GEY75377.1"/>
    </source>
</evidence>
<dbReference type="EMBL" id="BKCJ010206468">
    <property type="protein sequence ID" value="GEY75377.1"/>
    <property type="molecule type" value="Genomic_DNA"/>
</dbReference>
<dbReference type="InterPro" id="IPR036875">
    <property type="entry name" value="Znf_CCHC_sf"/>
</dbReference>
<protein>
    <recommendedName>
        <fullName evidence="9">CCHC-type domain-containing protein</fullName>
    </recommendedName>
</protein>
<dbReference type="GO" id="GO:0004519">
    <property type="term" value="F:endonuclease activity"/>
    <property type="evidence" value="ECO:0007669"/>
    <property type="project" value="UniProtKB-KW"/>
</dbReference>
<name>A0A699HS60_TANCI</name>
<dbReference type="InterPro" id="IPR000477">
    <property type="entry name" value="RT_dom"/>
</dbReference>
<evidence type="ECO:0000256" key="4">
    <source>
        <dbReference type="ARBA" id="ARBA00022759"/>
    </source>
</evidence>
<feature type="region of interest" description="Disordered" evidence="8">
    <location>
        <begin position="28"/>
        <end position="57"/>
    </location>
</feature>
<dbReference type="InterPro" id="IPR001878">
    <property type="entry name" value="Znf_CCHC"/>
</dbReference>
<keyword evidence="1" id="KW-0808">Transferase</keyword>
<evidence type="ECO:0000256" key="7">
    <source>
        <dbReference type="PROSITE-ProRule" id="PRU00047"/>
    </source>
</evidence>
<gene>
    <name evidence="10" type="ORF">Tci_447351</name>
</gene>
<dbReference type="Gene3D" id="3.30.70.270">
    <property type="match status" value="1"/>
</dbReference>
<dbReference type="AlphaFoldDB" id="A0A699HS60"/>
<dbReference type="Gene3D" id="3.10.10.10">
    <property type="entry name" value="HIV Type 1 Reverse Transcriptase, subunit A, domain 1"/>
    <property type="match status" value="1"/>
</dbReference>
<evidence type="ECO:0000256" key="3">
    <source>
        <dbReference type="ARBA" id="ARBA00022722"/>
    </source>
</evidence>
<dbReference type="PANTHER" id="PTHR24559:SF427">
    <property type="entry name" value="RNA-DIRECTED DNA POLYMERASE"/>
    <property type="match status" value="1"/>
</dbReference>
<dbReference type="Pfam" id="PF17917">
    <property type="entry name" value="RT_RNaseH"/>
    <property type="match status" value="1"/>
</dbReference>
<dbReference type="CDD" id="cd01647">
    <property type="entry name" value="RT_LTR"/>
    <property type="match status" value="1"/>
</dbReference>
<dbReference type="GO" id="GO:0008270">
    <property type="term" value="F:zinc ion binding"/>
    <property type="evidence" value="ECO:0007669"/>
    <property type="project" value="UniProtKB-KW"/>
</dbReference>
<dbReference type="InterPro" id="IPR053134">
    <property type="entry name" value="RNA-dir_DNA_polymerase"/>
</dbReference>
<dbReference type="Pfam" id="PF00078">
    <property type="entry name" value="RVT_1"/>
    <property type="match status" value="1"/>
</dbReference>
<organism evidence="10">
    <name type="scientific">Tanacetum cinerariifolium</name>
    <name type="common">Dalmatian daisy</name>
    <name type="synonym">Chrysanthemum cinerariifolium</name>
    <dbReference type="NCBI Taxonomy" id="118510"/>
    <lineage>
        <taxon>Eukaryota</taxon>
        <taxon>Viridiplantae</taxon>
        <taxon>Streptophyta</taxon>
        <taxon>Embryophyta</taxon>
        <taxon>Tracheophyta</taxon>
        <taxon>Spermatophyta</taxon>
        <taxon>Magnoliopsida</taxon>
        <taxon>eudicotyledons</taxon>
        <taxon>Gunneridae</taxon>
        <taxon>Pentapetalae</taxon>
        <taxon>asterids</taxon>
        <taxon>campanulids</taxon>
        <taxon>Asterales</taxon>
        <taxon>Asteraceae</taxon>
        <taxon>Asteroideae</taxon>
        <taxon>Anthemideae</taxon>
        <taxon>Anthemidinae</taxon>
        <taxon>Tanacetum</taxon>
    </lineage>
</organism>
<dbReference type="SUPFAM" id="SSF57756">
    <property type="entry name" value="Retrovirus zinc finger-like domains"/>
    <property type="match status" value="1"/>
</dbReference>
<proteinExistence type="predicted"/>
<evidence type="ECO:0000256" key="8">
    <source>
        <dbReference type="SAM" id="MobiDB-lite"/>
    </source>
</evidence>
<keyword evidence="7" id="KW-0863">Zinc-finger</keyword>
<keyword evidence="5" id="KW-0378">Hydrolase</keyword>
<reference evidence="10" key="1">
    <citation type="journal article" date="2019" name="Sci. Rep.">
        <title>Draft genome of Tanacetum cinerariifolium, the natural source of mosquito coil.</title>
        <authorList>
            <person name="Yamashiro T."/>
            <person name="Shiraishi A."/>
            <person name="Satake H."/>
            <person name="Nakayama K."/>
        </authorList>
    </citation>
    <scope>NUCLEOTIDE SEQUENCE</scope>
</reference>
<dbReference type="PROSITE" id="PS50158">
    <property type="entry name" value="ZF_CCHC"/>
    <property type="match status" value="1"/>
</dbReference>
<evidence type="ECO:0000256" key="2">
    <source>
        <dbReference type="ARBA" id="ARBA00022695"/>
    </source>
</evidence>
<keyword evidence="7" id="KW-0479">Metal-binding</keyword>
<dbReference type="Gene3D" id="4.10.60.10">
    <property type="entry name" value="Zinc finger, CCHC-type"/>
    <property type="match status" value="1"/>
</dbReference>
<evidence type="ECO:0000256" key="1">
    <source>
        <dbReference type="ARBA" id="ARBA00022679"/>
    </source>
</evidence>
<dbReference type="SMART" id="SM00343">
    <property type="entry name" value="ZnF_C2HC"/>
    <property type="match status" value="1"/>
</dbReference>
<dbReference type="InterPro" id="IPR043128">
    <property type="entry name" value="Rev_trsase/Diguanyl_cyclase"/>
</dbReference>
<keyword evidence="2" id="KW-0548">Nucleotidyltransferase</keyword>
<keyword evidence="4" id="KW-0255">Endonuclease</keyword>
<keyword evidence="7" id="KW-0862">Zinc</keyword>
<dbReference type="PANTHER" id="PTHR24559">
    <property type="entry name" value="TRANSPOSON TY3-I GAG-POL POLYPROTEIN"/>
    <property type="match status" value="1"/>
</dbReference>